<dbReference type="GO" id="GO:0003676">
    <property type="term" value="F:nucleic acid binding"/>
    <property type="evidence" value="ECO:0007669"/>
    <property type="project" value="InterPro"/>
</dbReference>
<organism evidence="6 7">
    <name type="scientific">Hominifimenecus microfluidus</name>
    <dbReference type="NCBI Taxonomy" id="2885348"/>
    <lineage>
        <taxon>Bacteria</taxon>
        <taxon>Bacillati</taxon>
        <taxon>Bacillota</taxon>
        <taxon>Clostridia</taxon>
        <taxon>Lachnospirales</taxon>
        <taxon>Lachnospiraceae</taxon>
        <taxon>Hominifimenecus</taxon>
    </lineage>
</organism>
<keyword evidence="2" id="KW-0378">Hydrolase</keyword>
<sequence length="99" mass="11997">MTETEQWIRELIQKDELHKFYVSTAWEKLASRARTLQHNECQRCRQRGLYVPCDVVHHRQYVRNRPDLALDIDNLECLCHECHNIEHGKTINPLTEERW</sequence>
<keyword evidence="1" id="KW-0540">Nuclease</keyword>
<comment type="similarity">
    <text evidence="3">Belongs to the HNH nuclease family.</text>
</comment>
<accession>A0AAE3JF97</accession>
<dbReference type="EMBL" id="JAJEQR010000022">
    <property type="protein sequence ID" value="MCC2231128.1"/>
    <property type="molecule type" value="Genomic_DNA"/>
</dbReference>
<dbReference type="InterPro" id="IPR002711">
    <property type="entry name" value="HNH"/>
</dbReference>
<dbReference type="PANTHER" id="PTHR41286:SF1">
    <property type="entry name" value="HNH NUCLEASE YAJD-RELATED"/>
    <property type="match status" value="1"/>
</dbReference>
<dbReference type="GO" id="GO:0005829">
    <property type="term" value="C:cytosol"/>
    <property type="evidence" value="ECO:0007669"/>
    <property type="project" value="TreeGrafter"/>
</dbReference>
<dbReference type="Pfam" id="PF01844">
    <property type="entry name" value="HNH"/>
    <property type="match status" value="1"/>
</dbReference>
<dbReference type="GO" id="GO:0016787">
    <property type="term" value="F:hydrolase activity"/>
    <property type="evidence" value="ECO:0007669"/>
    <property type="project" value="UniProtKB-KW"/>
</dbReference>
<evidence type="ECO:0000313" key="7">
    <source>
        <dbReference type="Proteomes" id="UP001198182"/>
    </source>
</evidence>
<keyword evidence="6" id="KW-0255">Endonuclease</keyword>
<name>A0AAE3JF97_9FIRM</name>
<evidence type="ECO:0000256" key="2">
    <source>
        <dbReference type="ARBA" id="ARBA00022801"/>
    </source>
</evidence>
<evidence type="ECO:0000313" key="6">
    <source>
        <dbReference type="EMBL" id="MCC2231128.1"/>
    </source>
</evidence>
<dbReference type="AlphaFoldDB" id="A0AAE3JF97"/>
<dbReference type="CDD" id="cd00085">
    <property type="entry name" value="HNHc"/>
    <property type="match status" value="1"/>
</dbReference>
<gene>
    <name evidence="6" type="ORF">LKD81_08970</name>
</gene>
<dbReference type="RefSeq" id="WP_308453648.1">
    <property type="nucleotide sequence ID" value="NZ_JAJEQR010000022.1"/>
</dbReference>
<comment type="caution">
    <text evidence="6">The sequence shown here is derived from an EMBL/GenBank/DDBJ whole genome shotgun (WGS) entry which is preliminary data.</text>
</comment>
<evidence type="ECO:0000256" key="4">
    <source>
        <dbReference type="ARBA" id="ARBA00040194"/>
    </source>
</evidence>
<dbReference type="Gene3D" id="1.10.30.50">
    <property type="match status" value="1"/>
</dbReference>
<evidence type="ECO:0000259" key="5">
    <source>
        <dbReference type="Pfam" id="PF01844"/>
    </source>
</evidence>
<feature type="domain" description="HNH" evidence="5">
    <location>
        <begin position="41"/>
        <end position="87"/>
    </location>
</feature>
<dbReference type="InterPro" id="IPR003615">
    <property type="entry name" value="HNH_nuc"/>
</dbReference>
<dbReference type="PANTHER" id="PTHR41286">
    <property type="entry name" value="HNH NUCLEASE YAJD-RELATED"/>
    <property type="match status" value="1"/>
</dbReference>
<reference evidence="6" key="1">
    <citation type="submission" date="2021-10" db="EMBL/GenBank/DDBJ databases">
        <title>Anaerobic single-cell dispensing facilitates the cultivation of human gut bacteria.</title>
        <authorList>
            <person name="Afrizal A."/>
        </authorList>
    </citation>
    <scope>NUCLEOTIDE SEQUENCE</scope>
    <source>
        <strain evidence="6">CLA-AA-H215</strain>
    </source>
</reference>
<keyword evidence="7" id="KW-1185">Reference proteome</keyword>
<dbReference type="GO" id="GO:0004519">
    <property type="term" value="F:endonuclease activity"/>
    <property type="evidence" value="ECO:0007669"/>
    <property type="project" value="UniProtKB-KW"/>
</dbReference>
<evidence type="ECO:0000256" key="1">
    <source>
        <dbReference type="ARBA" id="ARBA00022722"/>
    </source>
</evidence>
<dbReference type="Proteomes" id="UP001198182">
    <property type="component" value="Unassembled WGS sequence"/>
</dbReference>
<protein>
    <recommendedName>
        <fullName evidence="4">Putative HNH nuclease YajD</fullName>
    </recommendedName>
</protein>
<proteinExistence type="inferred from homology"/>
<dbReference type="GO" id="GO:0008270">
    <property type="term" value="F:zinc ion binding"/>
    <property type="evidence" value="ECO:0007669"/>
    <property type="project" value="InterPro"/>
</dbReference>
<evidence type="ECO:0000256" key="3">
    <source>
        <dbReference type="ARBA" id="ARBA00038412"/>
    </source>
</evidence>